<keyword evidence="3" id="KW-1185">Reference proteome</keyword>
<gene>
    <name evidence="2" type="ORF">CEV32_1465</name>
</gene>
<evidence type="ECO:0000313" key="2">
    <source>
        <dbReference type="EMBL" id="OYR11167.1"/>
    </source>
</evidence>
<name>A0A256F8F7_9HYPH</name>
<organism evidence="2 3">
    <name type="scientific">Brucella rhizosphaerae</name>
    <dbReference type="NCBI Taxonomy" id="571254"/>
    <lineage>
        <taxon>Bacteria</taxon>
        <taxon>Pseudomonadati</taxon>
        <taxon>Pseudomonadota</taxon>
        <taxon>Alphaproteobacteria</taxon>
        <taxon>Hyphomicrobiales</taxon>
        <taxon>Brucellaceae</taxon>
        <taxon>Brucella/Ochrobactrum group</taxon>
        <taxon>Brucella</taxon>
    </lineage>
</organism>
<dbReference type="Proteomes" id="UP000216345">
    <property type="component" value="Unassembled WGS sequence"/>
</dbReference>
<protein>
    <submittedName>
        <fullName evidence="2">Uncharacterized protein</fullName>
    </submittedName>
</protein>
<evidence type="ECO:0000313" key="3">
    <source>
        <dbReference type="Proteomes" id="UP000216345"/>
    </source>
</evidence>
<accession>A0A256F8F7</accession>
<dbReference type="EMBL" id="NNRK01000033">
    <property type="protein sequence ID" value="OYR11167.1"/>
    <property type="molecule type" value="Genomic_DNA"/>
</dbReference>
<reference evidence="2 3" key="1">
    <citation type="submission" date="2017-07" db="EMBL/GenBank/DDBJ databases">
        <title>Phylogenetic study on the rhizospheric bacterium Ochrobactrum sp. A44.</title>
        <authorList>
            <person name="Krzyzanowska D.M."/>
            <person name="Ossowicki A."/>
            <person name="Rajewska M."/>
            <person name="Maciag T."/>
            <person name="Kaczynski Z."/>
            <person name="Czerwicka M."/>
            <person name="Jafra S."/>
        </authorList>
    </citation>
    <scope>NUCLEOTIDE SEQUENCE [LARGE SCALE GENOMIC DNA]</scope>
    <source>
        <strain evidence="2 3">PR17</strain>
    </source>
</reference>
<feature type="compositionally biased region" description="Polar residues" evidence="1">
    <location>
        <begin position="82"/>
        <end position="98"/>
    </location>
</feature>
<dbReference type="AlphaFoldDB" id="A0A256F8F7"/>
<sequence length="210" mass="22453">MDFVHHELNTTEGAAFNRLKQADDVHSATAAMIGFERPQGWRADNPTAGHGWNNRLKYAGMVHGTPADQLQSLAPRSADPRTFTQSEATASQPATNQPIPAETTEAEPEKKKRLFDLDILPDEIAGVKTDDAIGGLGDVAKIFSEQDQEFNRQAAQTGGLIGGGGQVQLNLLNSLGAPDEKKKMKPWELQLAMLARQGGLGGLGGMRGLG</sequence>
<comment type="caution">
    <text evidence="2">The sequence shown here is derived from an EMBL/GenBank/DDBJ whole genome shotgun (WGS) entry which is preliminary data.</text>
</comment>
<proteinExistence type="predicted"/>
<feature type="region of interest" description="Disordered" evidence="1">
    <location>
        <begin position="76"/>
        <end position="110"/>
    </location>
</feature>
<evidence type="ECO:0000256" key="1">
    <source>
        <dbReference type="SAM" id="MobiDB-lite"/>
    </source>
</evidence>